<evidence type="ECO:0000313" key="2">
    <source>
        <dbReference type="Proteomes" id="UP000276215"/>
    </source>
</evidence>
<sequence>MMLYRSLFTVRAISAVYSRGHSGLWGISASNWHNASEAQRALVFQNSMSYSLLLYVLIE</sequence>
<keyword evidence="2" id="KW-1185">Reference proteome</keyword>
<reference evidence="1 2" key="1">
    <citation type="journal article" date="2018" name="Nat. Ecol. Evol.">
        <title>Pezizomycetes genomes reveal the molecular basis of ectomycorrhizal truffle lifestyle.</title>
        <authorList>
            <person name="Murat C."/>
            <person name="Payen T."/>
            <person name="Noel B."/>
            <person name="Kuo A."/>
            <person name="Morin E."/>
            <person name="Chen J."/>
            <person name="Kohler A."/>
            <person name="Krizsan K."/>
            <person name="Balestrini R."/>
            <person name="Da Silva C."/>
            <person name="Montanini B."/>
            <person name="Hainaut M."/>
            <person name="Levati E."/>
            <person name="Barry K.W."/>
            <person name="Belfiori B."/>
            <person name="Cichocki N."/>
            <person name="Clum A."/>
            <person name="Dockter R.B."/>
            <person name="Fauchery L."/>
            <person name="Guy J."/>
            <person name="Iotti M."/>
            <person name="Le Tacon F."/>
            <person name="Lindquist E.A."/>
            <person name="Lipzen A."/>
            <person name="Malagnac F."/>
            <person name="Mello A."/>
            <person name="Molinier V."/>
            <person name="Miyauchi S."/>
            <person name="Poulain J."/>
            <person name="Riccioni C."/>
            <person name="Rubini A."/>
            <person name="Sitrit Y."/>
            <person name="Splivallo R."/>
            <person name="Traeger S."/>
            <person name="Wang M."/>
            <person name="Zifcakova L."/>
            <person name="Wipf D."/>
            <person name="Zambonelli A."/>
            <person name="Paolocci F."/>
            <person name="Nowrousian M."/>
            <person name="Ottonello S."/>
            <person name="Baldrian P."/>
            <person name="Spatafora J.W."/>
            <person name="Henrissat B."/>
            <person name="Nagy L.G."/>
            <person name="Aury J.M."/>
            <person name="Wincker P."/>
            <person name="Grigoriev I.V."/>
            <person name="Bonfante P."/>
            <person name="Martin F.M."/>
        </authorList>
    </citation>
    <scope>NUCLEOTIDE SEQUENCE [LARGE SCALE GENOMIC DNA]</scope>
    <source>
        <strain evidence="1 2">120613-1</strain>
    </source>
</reference>
<dbReference type="EMBL" id="ML120418">
    <property type="protein sequence ID" value="RPA96077.1"/>
    <property type="molecule type" value="Genomic_DNA"/>
</dbReference>
<dbReference type="AlphaFoldDB" id="A0A3N4JFL9"/>
<organism evidence="1 2">
    <name type="scientific">Choiromyces venosus 120613-1</name>
    <dbReference type="NCBI Taxonomy" id="1336337"/>
    <lineage>
        <taxon>Eukaryota</taxon>
        <taxon>Fungi</taxon>
        <taxon>Dikarya</taxon>
        <taxon>Ascomycota</taxon>
        <taxon>Pezizomycotina</taxon>
        <taxon>Pezizomycetes</taxon>
        <taxon>Pezizales</taxon>
        <taxon>Tuberaceae</taxon>
        <taxon>Choiromyces</taxon>
    </lineage>
</organism>
<name>A0A3N4JFL9_9PEZI</name>
<protein>
    <submittedName>
        <fullName evidence="1">Uncharacterized protein</fullName>
    </submittedName>
</protein>
<dbReference type="Proteomes" id="UP000276215">
    <property type="component" value="Unassembled WGS sequence"/>
</dbReference>
<accession>A0A3N4JFL9</accession>
<evidence type="ECO:0000313" key="1">
    <source>
        <dbReference type="EMBL" id="RPA96077.1"/>
    </source>
</evidence>
<proteinExistence type="predicted"/>
<gene>
    <name evidence="1" type="ORF">L873DRAFT_1262620</name>
</gene>